<dbReference type="Gene3D" id="1.10.10.10">
    <property type="entry name" value="Winged helix-like DNA-binding domain superfamily/Winged helix DNA-binding domain"/>
    <property type="match status" value="1"/>
</dbReference>
<gene>
    <name evidence="12" type="ORF">BJL86_1094</name>
</gene>
<evidence type="ECO:0000256" key="1">
    <source>
        <dbReference type="ARBA" id="ARBA00004496"/>
    </source>
</evidence>
<dbReference type="InterPro" id="IPR036388">
    <property type="entry name" value="WH-like_DNA-bd_sf"/>
</dbReference>
<keyword evidence="6 9" id="KW-0238">DNA-binding</keyword>
<evidence type="ECO:0000256" key="4">
    <source>
        <dbReference type="ARBA" id="ARBA00023012"/>
    </source>
</evidence>
<dbReference type="InterPro" id="IPR005471">
    <property type="entry name" value="Tscrpt_reg_IclR_N"/>
</dbReference>
<dbReference type="KEGG" id="dtm:BJL86_1094"/>
<dbReference type="Pfam" id="PF00072">
    <property type="entry name" value="Response_reg"/>
    <property type="match status" value="1"/>
</dbReference>
<dbReference type="EMBL" id="CP015961">
    <property type="protein sequence ID" value="ANI91885.1"/>
    <property type="molecule type" value="Genomic_DNA"/>
</dbReference>
<evidence type="ECO:0000256" key="5">
    <source>
        <dbReference type="ARBA" id="ARBA00023015"/>
    </source>
</evidence>
<evidence type="ECO:0000256" key="7">
    <source>
        <dbReference type="ARBA" id="ARBA00023159"/>
    </source>
</evidence>
<reference evidence="12 13" key="1">
    <citation type="submission" date="2016-06" db="EMBL/GenBank/DDBJ databases">
        <title>Complete genome sequence of a saline-alkali tolerant type strain Dietzia timorensis ID05-A0528T.</title>
        <authorList>
            <person name="Wu X."/>
        </authorList>
    </citation>
    <scope>NUCLEOTIDE SEQUENCE [LARGE SCALE GENOMIC DNA]</scope>
    <source>
        <strain evidence="12 13">ID05-A0528</strain>
    </source>
</reference>
<keyword evidence="2 9" id="KW-0963">Cytoplasm</keyword>
<dbReference type="SMART" id="SM00448">
    <property type="entry name" value="REC"/>
    <property type="match status" value="1"/>
</dbReference>
<dbReference type="GO" id="GO:0005737">
    <property type="term" value="C:cytoplasm"/>
    <property type="evidence" value="ECO:0007669"/>
    <property type="project" value="UniProtKB-SubCell"/>
</dbReference>
<dbReference type="PROSITE" id="PS50110">
    <property type="entry name" value="RESPONSE_REGULATORY"/>
    <property type="match status" value="1"/>
</dbReference>
<keyword evidence="7 9" id="KW-0010">Activator</keyword>
<accession>A0A173LHY7</accession>
<evidence type="ECO:0000256" key="9">
    <source>
        <dbReference type="PIRNR" id="PIRNR006171"/>
    </source>
</evidence>
<keyword evidence="13" id="KW-1185">Reference proteome</keyword>
<keyword evidence="4 9" id="KW-0902">Two-component regulatory system</keyword>
<dbReference type="AlphaFoldDB" id="A0A173LHY7"/>
<dbReference type="Proteomes" id="UP000186104">
    <property type="component" value="Chromosome"/>
</dbReference>
<dbReference type="InterPro" id="IPR036390">
    <property type="entry name" value="WH_DNA-bd_sf"/>
</dbReference>
<dbReference type="InterPro" id="IPR024187">
    <property type="entry name" value="Sig_transdc_resp-reg_cit/mal"/>
</dbReference>
<dbReference type="CDD" id="cd00090">
    <property type="entry name" value="HTH_ARSR"/>
    <property type="match status" value="1"/>
</dbReference>
<sequence length="228" mass="24675">MDSTTCELGVLIVDDDFRVARLHAAIVSAMQGFTVVGQAGTIAEARAELAAAPRGTIDLALLDVYLPDGSGIDLVAEFPCDSFVVGAETDSEAVRLATRYGALTYLIKPFDDTELARRLAGYQRYRALLSEGNICQRRVDDALAAIRFGTARRDRPQQTSPTEERILALFTEAGTSLFADDVSEAIGIAPPTARRHLAQLVSAGRLKMTLQYGGTGRPRQEYHLDTGQ</sequence>
<dbReference type="PANTHER" id="PTHR45526:SF1">
    <property type="entry name" value="TRANSCRIPTIONAL REGULATORY PROTEIN DCUR-RELATED"/>
    <property type="match status" value="1"/>
</dbReference>
<dbReference type="RefSeq" id="WP_067474955.1">
    <property type="nucleotide sequence ID" value="NZ_CP015961.1"/>
</dbReference>
<evidence type="ECO:0000259" key="11">
    <source>
        <dbReference type="PROSITE" id="PS50110"/>
    </source>
</evidence>
<dbReference type="InterPro" id="IPR011991">
    <property type="entry name" value="ArsR-like_HTH"/>
</dbReference>
<evidence type="ECO:0000313" key="12">
    <source>
        <dbReference type="EMBL" id="ANI91885.1"/>
    </source>
</evidence>
<dbReference type="GO" id="GO:0003677">
    <property type="term" value="F:DNA binding"/>
    <property type="evidence" value="ECO:0007669"/>
    <property type="project" value="UniProtKB-KW"/>
</dbReference>
<dbReference type="InterPro" id="IPR001789">
    <property type="entry name" value="Sig_transdc_resp-reg_receiver"/>
</dbReference>
<keyword evidence="8 9" id="KW-0804">Transcription</keyword>
<dbReference type="SUPFAM" id="SSF52172">
    <property type="entry name" value="CheY-like"/>
    <property type="match status" value="1"/>
</dbReference>
<evidence type="ECO:0000256" key="2">
    <source>
        <dbReference type="ARBA" id="ARBA00022490"/>
    </source>
</evidence>
<evidence type="ECO:0000313" key="13">
    <source>
        <dbReference type="Proteomes" id="UP000186104"/>
    </source>
</evidence>
<evidence type="ECO:0000256" key="3">
    <source>
        <dbReference type="ARBA" id="ARBA00022553"/>
    </source>
</evidence>
<dbReference type="GO" id="GO:0000156">
    <property type="term" value="F:phosphorelay response regulator activity"/>
    <property type="evidence" value="ECO:0007669"/>
    <property type="project" value="TreeGrafter"/>
</dbReference>
<dbReference type="SUPFAM" id="SSF46785">
    <property type="entry name" value="Winged helix' DNA-binding domain"/>
    <property type="match status" value="1"/>
</dbReference>
<dbReference type="GO" id="GO:0003700">
    <property type="term" value="F:DNA-binding transcription factor activity"/>
    <property type="evidence" value="ECO:0007669"/>
    <property type="project" value="InterPro"/>
</dbReference>
<feature type="domain" description="Response regulatory" evidence="11">
    <location>
        <begin position="9"/>
        <end position="123"/>
    </location>
</feature>
<dbReference type="OrthoDB" id="7187989at2"/>
<name>A0A173LHY7_9ACTN</name>
<dbReference type="InterPro" id="IPR051271">
    <property type="entry name" value="2C-system_Tx_regulators"/>
</dbReference>
<proteinExistence type="predicted"/>
<comment type="subcellular location">
    <subcellularLocation>
        <location evidence="1 9">Cytoplasm</location>
    </subcellularLocation>
</comment>
<dbReference type="Gene3D" id="3.40.50.2300">
    <property type="match status" value="1"/>
</dbReference>
<dbReference type="InterPro" id="IPR011006">
    <property type="entry name" value="CheY-like_superfamily"/>
</dbReference>
<dbReference type="STRING" id="499555.BJL86_1094"/>
<dbReference type="PANTHER" id="PTHR45526">
    <property type="entry name" value="TRANSCRIPTIONAL REGULATORY PROTEIN DPIA"/>
    <property type="match status" value="1"/>
</dbReference>
<evidence type="ECO:0000256" key="6">
    <source>
        <dbReference type="ARBA" id="ARBA00023125"/>
    </source>
</evidence>
<keyword evidence="3 10" id="KW-0597">Phosphoprotein</keyword>
<organism evidence="12 13">
    <name type="scientific">Dietzia timorensis</name>
    <dbReference type="NCBI Taxonomy" id="499555"/>
    <lineage>
        <taxon>Bacteria</taxon>
        <taxon>Bacillati</taxon>
        <taxon>Actinomycetota</taxon>
        <taxon>Actinomycetes</taxon>
        <taxon>Mycobacteriales</taxon>
        <taxon>Dietziaceae</taxon>
        <taxon>Dietzia</taxon>
    </lineage>
</organism>
<evidence type="ECO:0000256" key="10">
    <source>
        <dbReference type="PROSITE-ProRule" id="PRU00169"/>
    </source>
</evidence>
<evidence type="ECO:0000256" key="8">
    <source>
        <dbReference type="ARBA" id="ARBA00023163"/>
    </source>
</evidence>
<feature type="modified residue" description="4-aspartylphosphate" evidence="10">
    <location>
        <position position="63"/>
    </location>
</feature>
<dbReference type="Pfam" id="PF09339">
    <property type="entry name" value="HTH_IclR"/>
    <property type="match status" value="1"/>
</dbReference>
<dbReference type="PIRSF" id="PIRSF006171">
    <property type="entry name" value="RR_citrat_malat"/>
    <property type="match status" value="1"/>
</dbReference>
<protein>
    <recommendedName>
        <fullName evidence="9">Transcriptional regulatory protein</fullName>
    </recommendedName>
</protein>
<keyword evidence="5 9" id="KW-0805">Transcription regulation</keyword>